<dbReference type="InterPro" id="IPR017853">
    <property type="entry name" value="GH"/>
</dbReference>
<evidence type="ECO:0000256" key="1">
    <source>
        <dbReference type="ARBA" id="ARBA00005641"/>
    </source>
</evidence>
<organism evidence="6 7">
    <name type="scientific">Steccherinum ochraceum</name>
    <dbReference type="NCBI Taxonomy" id="92696"/>
    <lineage>
        <taxon>Eukaryota</taxon>
        <taxon>Fungi</taxon>
        <taxon>Dikarya</taxon>
        <taxon>Basidiomycota</taxon>
        <taxon>Agaricomycotina</taxon>
        <taxon>Agaricomycetes</taxon>
        <taxon>Polyporales</taxon>
        <taxon>Steccherinaceae</taxon>
        <taxon>Steccherinum</taxon>
    </lineage>
</organism>
<evidence type="ECO:0000313" key="6">
    <source>
        <dbReference type="EMBL" id="TCD69535.1"/>
    </source>
</evidence>
<dbReference type="GO" id="GO:0005576">
    <property type="term" value="C:extracellular region"/>
    <property type="evidence" value="ECO:0007669"/>
    <property type="project" value="TreeGrafter"/>
</dbReference>
<dbReference type="FunFam" id="3.20.20.80:FF:000100">
    <property type="entry name" value="Glycoside hydrolase superfamily"/>
    <property type="match status" value="1"/>
</dbReference>
<dbReference type="GO" id="GO:0009251">
    <property type="term" value="P:glucan catabolic process"/>
    <property type="evidence" value="ECO:0007669"/>
    <property type="project" value="TreeGrafter"/>
</dbReference>
<dbReference type="PANTHER" id="PTHR31297:SF43">
    <property type="entry name" value="GLUCAN 1,3-BETA-GLUCOSIDASE 3"/>
    <property type="match status" value="1"/>
</dbReference>
<accession>A0A4R0RT44</accession>
<dbReference type="Gene3D" id="3.20.20.80">
    <property type="entry name" value="Glycosidases"/>
    <property type="match status" value="1"/>
</dbReference>
<keyword evidence="3 4" id="KW-0326">Glycosidase</keyword>
<dbReference type="PANTHER" id="PTHR31297">
    <property type="entry name" value="GLUCAN ENDO-1,6-BETA-GLUCOSIDASE B"/>
    <property type="match status" value="1"/>
</dbReference>
<protein>
    <submittedName>
        <fullName evidence="6">Glucan 1,3-beta-glucosidase 3</fullName>
    </submittedName>
</protein>
<evidence type="ECO:0000256" key="3">
    <source>
        <dbReference type="ARBA" id="ARBA00023295"/>
    </source>
</evidence>
<feature type="domain" description="Glycoside hydrolase family 5" evidence="5">
    <location>
        <begin position="88"/>
        <end position="383"/>
    </location>
</feature>
<evidence type="ECO:0000256" key="4">
    <source>
        <dbReference type="RuleBase" id="RU361153"/>
    </source>
</evidence>
<sequence length="534" mass="60551">MHKVSKFLSKHGLSYHHTDQAVFNTASDDAPFPSERDIFTLRKQRGVNLGSWFVLERWIADGPFQHASSPGQSDLDVARGSQAKEILEHHWDTWITPDDFKWLADRGINTVRIPIGYYHVSGADPSVLRGTDFADHLSVYEGAWHRITTAIATARQHGIGVLIDLHAAPGKQNRDAHSGTSSPNLSFFTKHNMAHTTHVLTVLLTQLSRFAESQTPPLRNIVGIELLNEPQPDAHISELDKWYTETGQALRKVDPRIPIYIGDAWQTDRYAGFVEANSNNLAFMVLDHHLYRCFTQQDGNTPVSQHIQNLRDPNADTLKLFARVSEKLQSAGSALVVGEWSGALNPGSLQGVNNEIEMRRDYIAAQLALYERYCAGYYFWTYKKEHAGDKGWSFRDAVDAGVFPSHVGIRADEAWEARYNESNNEADKMRRRTEANDRALNEHARYWDQYPGKYEHWRFEDGFLRGWDDAWLFFTSVSSIPALTTVPELGFKGACAKRRGTEHAREKGSGNLWEFEHGYSQGINLAYDEMMTGK</sequence>
<dbReference type="OrthoDB" id="1887033at2759"/>
<dbReference type="Proteomes" id="UP000292702">
    <property type="component" value="Unassembled WGS sequence"/>
</dbReference>
<dbReference type="GO" id="GO:0005737">
    <property type="term" value="C:cytoplasm"/>
    <property type="evidence" value="ECO:0007669"/>
    <property type="project" value="UniProtKB-ARBA"/>
</dbReference>
<dbReference type="SUPFAM" id="SSF51445">
    <property type="entry name" value="(Trans)glycosidases"/>
    <property type="match status" value="1"/>
</dbReference>
<dbReference type="GO" id="GO:0046557">
    <property type="term" value="F:glucan endo-1,6-beta-glucosidase activity"/>
    <property type="evidence" value="ECO:0007669"/>
    <property type="project" value="TreeGrafter"/>
</dbReference>
<dbReference type="InterPro" id="IPR050386">
    <property type="entry name" value="Glycosyl_hydrolase_5"/>
</dbReference>
<comment type="caution">
    <text evidence="6">The sequence shown here is derived from an EMBL/GenBank/DDBJ whole genome shotgun (WGS) entry which is preliminary data.</text>
</comment>
<evidence type="ECO:0000256" key="2">
    <source>
        <dbReference type="ARBA" id="ARBA00022801"/>
    </source>
</evidence>
<gene>
    <name evidence="6" type="primary">EXG3</name>
    <name evidence="6" type="ORF">EIP91_007158</name>
</gene>
<keyword evidence="2 4" id="KW-0378">Hydrolase</keyword>
<dbReference type="InterPro" id="IPR001547">
    <property type="entry name" value="Glyco_hydro_5"/>
</dbReference>
<dbReference type="GO" id="GO:0009986">
    <property type="term" value="C:cell surface"/>
    <property type="evidence" value="ECO:0007669"/>
    <property type="project" value="TreeGrafter"/>
</dbReference>
<dbReference type="EMBL" id="RWJN01000039">
    <property type="protein sequence ID" value="TCD69535.1"/>
    <property type="molecule type" value="Genomic_DNA"/>
</dbReference>
<evidence type="ECO:0000313" key="7">
    <source>
        <dbReference type="Proteomes" id="UP000292702"/>
    </source>
</evidence>
<dbReference type="STRING" id="92696.A0A4R0RT44"/>
<dbReference type="AlphaFoldDB" id="A0A4R0RT44"/>
<reference evidence="6 7" key="1">
    <citation type="submission" date="2018-11" db="EMBL/GenBank/DDBJ databases">
        <title>Genome assembly of Steccherinum ochraceum LE-BIN_3174, the white-rot fungus of the Steccherinaceae family (The Residual Polyporoid clade, Polyporales, Basidiomycota).</title>
        <authorList>
            <person name="Fedorova T.V."/>
            <person name="Glazunova O.A."/>
            <person name="Landesman E.O."/>
            <person name="Moiseenko K.V."/>
            <person name="Psurtseva N.V."/>
            <person name="Savinova O.S."/>
            <person name="Shakhova N.V."/>
            <person name="Tyazhelova T.V."/>
            <person name="Vasina D.V."/>
        </authorList>
    </citation>
    <scope>NUCLEOTIDE SEQUENCE [LARGE SCALE GENOMIC DNA]</scope>
    <source>
        <strain evidence="6 7">LE-BIN_3174</strain>
    </source>
</reference>
<name>A0A4R0RT44_9APHY</name>
<proteinExistence type="inferred from homology"/>
<evidence type="ECO:0000259" key="5">
    <source>
        <dbReference type="Pfam" id="PF00150"/>
    </source>
</evidence>
<keyword evidence="7" id="KW-1185">Reference proteome</keyword>
<dbReference type="Pfam" id="PF00150">
    <property type="entry name" value="Cellulase"/>
    <property type="match status" value="1"/>
</dbReference>
<comment type="similarity">
    <text evidence="1 4">Belongs to the glycosyl hydrolase 5 (cellulase A) family.</text>
</comment>